<proteinExistence type="predicted"/>
<gene>
    <name evidence="4" type="ORF">ACOF00016_LOCUS7106</name>
</gene>
<evidence type="ECO:0000256" key="1">
    <source>
        <dbReference type="SAM" id="MobiDB-lite"/>
    </source>
</evidence>
<reference evidence="4" key="1">
    <citation type="submission" date="2021-01" db="EMBL/GenBank/DDBJ databases">
        <authorList>
            <person name="Corre E."/>
            <person name="Pelletier E."/>
            <person name="Niang G."/>
            <person name="Scheremetjew M."/>
            <person name="Finn R."/>
            <person name="Kale V."/>
            <person name="Holt S."/>
            <person name="Cochrane G."/>
            <person name="Meng A."/>
            <person name="Brown T."/>
            <person name="Cohen L."/>
        </authorList>
    </citation>
    <scope>NUCLEOTIDE SEQUENCE</scope>
    <source>
        <strain evidence="4">CCMP127</strain>
    </source>
</reference>
<name>A0A7S3L2S9_9STRA</name>
<keyword evidence="3" id="KW-0732">Signal</keyword>
<keyword evidence="2" id="KW-1133">Transmembrane helix</keyword>
<dbReference type="PANTHER" id="PTHR34730:SF1">
    <property type="entry name" value="PARAQUAT-INDUCIBLE PROTEIN A"/>
    <property type="match status" value="1"/>
</dbReference>
<feature type="transmembrane region" description="Helical" evidence="2">
    <location>
        <begin position="2364"/>
        <end position="2383"/>
    </location>
</feature>
<dbReference type="SUPFAM" id="SSF55394">
    <property type="entry name" value="Bactericidal permeability-increasing protein, BPI"/>
    <property type="match status" value="1"/>
</dbReference>
<feature type="signal peptide" evidence="3">
    <location>
        <begin position="1"/>
        <end position="27"/>
    </location>
</feature>
<dbReference type="PANTHER" id="PTHR34730">
    <property type="entry name" value="UNNAMED PRODUCT"/>
    <property type="match status" value="1"/>
</dbReference>
<feature type="compositionally biased region" description="Polar residues" evidence="1">
    <location>
        <begin position="2430"/>
        <end position="2446"/>
    </location>
</feature>
<dbReference type="Pfam" id="PF04403">
    <property type="entry name" value="PqiA"/>
    <property type="match status" value="2"/>
</dbReference>
<feature type="region of interest" description="Disordered" evidence="1">
    <location>
        <begin position="2424"/>
        <end position="2446"/>
    </location>
</feature>
<feature type="transmembrane region" description="Helical" evidence="2">
    <location>
        <begin position="2481"/>
        <end position="2502"/>
    </location>
</feature>
<feature type="transmembrane region" description="Helical" evidence="2">
    <location>
        <begin position="2555"/>
        <end position="2579"/>
    </location>
</feature>
<feature type="chain" id="PRO_5031277845" description="Calmodulin" evidence="3">
    <location>
        <begin position="28"/>
        <end position="2872"/>
    </location>
</feature>
<feature type="transmembrane region" description="Helical" evidence="2">
    <location>
        <begin position="2147"/>
        <end position="2173"/>
    </location>
</feature>
<feature type="transmembrane region" description="Helical" evidence="2">
    <location>
        <begin position="2330"/>
        <end position="2352"/>
    </location>
</feature>
<dbReference type="EMBL" id="HBIM01008373">
    <property type="protein sequence ID" value="CAE0409464.1"/>
    <property type="molecule type" value="Transcribed_RNA"/>
</dbReference>
<feature type="transmembrane region" description="Helical" evidence="2">
    <location>
        <begin position="2225"/>
        <end position="2245"/>
    </location>
</feature>
<feature type="transmembrane region" description="Helical" evidence="2">
    <location>
        <begin position="2285"/>
        <end position="2309"/>
    </location>
</feature>
<keyword evidence="2" id="KW-0812">Transmembrane</keyword>
<accession>A0A7S3L2S9</accession>
<dbReference type="GO" id="GO:0008289">
    <property type="term" value="F:lipid binding"/>
    <property type="evidence" value="ECO:0007669"/>
    <property type="project" value="InterPro"/>
</dbReference>
<keyword evidence="2" id="KW-0472">Membrane</keyword>
<protein>
    <recommendedName>
        <fullName evidence="5">Calmodulin</fullName>
    </recommendedName>
</protein>
<evidence type="ECO:0000256" key="2">
    <source>
        <dbReference type="SAM" id="Phobius"/>
    </source>
</evidence>
<dbReference type="InterPro" id="IPR017943">
    <property type="entry name" value="Bactericidal_perm-incr_a/b_dom"/>
</dbReference>
<evidence type="ECO:0000256" key="3">
    <source>
        <dbReference type="SAM" id="SignalP"/>
    </source>
</evidence>
<sequence length="2872" mass="316672">MMFMMNSSAFAAFSLLLASLALHTSFAWPQAQSLADTAYQPSAMRYKQDKETFREDFRRLMSRALQTSVGVEALAHENEISLRRYLAGGDFAAFNSLLEGATIKLPDTTINEGKLTLKLKNPYCQDIEIGDILLSYNMESNQLFAFNVNVVGLSLNCYSKYDYDWRFLDGSGNIFAETRDSSAETRLSFTSPDFNTSPPAASNVHSCVSSVNIKDLDFSGGFVNSLLDTFEKSFRGAISNAVENVLCDELSSLGTTFVGDLLVWAEEELAVFLRPVSPDRADPLHLERILNVPPELNLIDFLNLEESLGFWVTDALTQVDSLFGEIVADPNAPDGSGEDLGANVFLRENILDNDRALSIVIEELPFAAFDPVLFKSHDLLTETEITLVGLRIFGLDTFTKFDPLVSIGMYTLQNSFHLDFVTVELDLRVNIKPSTKEDSVVEVPNANAEITESIQVRFGVDNLNVAAALLIAINEDRFKALEIGSILRSGNLLSCFAAVVHELALSGFDVSVGSIRDPVLSGFVSTGIDRVVSSAIEAVFQMYEPVFLRALPSMFQTSFRDIVQEEILASDFLSPAEGTCTWLLQSSSHDEYIDFRDLLLSPSHAVVLGGSGTEPYGDIGRMIYDLFQDRIVKGSGEDGYLAINDILLKPATKRQSGSEGILKFASDFVSVSVNNTDSSTEFGAMLSGIDFGFGDLRITNLASLVPPIRLLDPTTKATSLWNDLLLSPESEETVDVHLNLRLAIDGADSPWTMNDEIGFTVSINAMALTGELTALVETSKFLRLPLKHIFNVSCWLALIPAPEIGDDGHFISDGTMRLGLSSTYAFFSGMDIEAECTHCSEGLGLLPRMVDIFRSTGAVRVLGGRLSALTKTVMESGSVRTIVGRMLHEAPFFCPISPEYDPNATFVDYAPLDFPDFSTTDIDTVFFATLLAAEIGLVAVVENHRVFSHRSSNPIELQASLDSDSEYLDWGNFGTSLGLGTLGDELFDSALEYVQGLNDDGKLRINSLIEDSLLNGKGTLTTRLGDTSIDLDGLFLSLNEVKVNGLNTFRSLKLAEPIGPQTISNEFVIDRIVVEISASLDAVSTEDPPQEVTLSFGVDNLAFSVALLAAFDVEKLGNLEFGSILDTKDILACLLSTADMINVPSISLTSASVRKPVITGLMGETNDVLSMTLDKVYEEFQSNIEEALPILLDTSVRAILNSIVETLVDGAECTLRAPVDGDVDYRSMLSGVSALYGNLPSLAMRLLQSQVLSLDASSGYAQLNNVVKTWTTNTYGVSGIFGFPDNLIDLTTRRFRRIGIDLFKFALGKFSVENLDTVEAPVILFEPNPGNGTLLNNQVRLGLEPNPIRLSAEALLDIRGDTALTSRNVMEVVMDIDDVEVFAEVLAKLGLEELMSFRLKQLLDAKCWLALFHTGDGSRDLFINNLAIAMSSLKMSVRCLDEGTCSSGLPEADLLLENVTQGRFGRELGDLLMGVLEDIVEGEYFHSILDDWIEDAARACSEVTDVAPLVRRNEASFSGLSGDTLRKISLLSVFAIEAAAVGVFETHSSFSTDWNPLSAQENLLINETELIDFTNFSTSIGDWADTLVDELRSYAEGGEDGPRINELLRSFFLDDGGEMSFNLSHVGVSSQDFDLSLREIRLKYLDTFENVNLLDMVGPQTIRNLINMDRVRGELDLTVRIGTEVLPLTVHMELEKVDAAFSILLAVNKDVLGEIELGQLLFRENILRCVFSAMPEVVVTELDFSAARVASFGVSGLGEYEQTLESITEVILLQYSERVAQLMKPFFGTTIRALLNNWFGYMVAERFDGSCPTSSLSAKDGASVDFRDLLLAETEARSFGGSGTSQYGDLFRWILDIVKDNLLDIDKTTGLSDVNGAIIAPLTKAQSEEAGRISFPGNIFSTDTRVQVGGLDALVNLRLYDAYVRKLDTVGAPLSILEPLQGKPFELSNSATFGKNEPVQVGFQFFISVSDPNSEIRNDLSIGVDLDAVSVVLDALMRLAEDRFMKIPVRHLTDLNCWLYLIPAPELDARGISKEETISSLGLTQLDASIGKVKLNVTCNDCTSPGMYSLSDLLSTQEAANAATDVANMLFDYMTGLLGGEYLQARFDKLLNDAEHLCPVSPKYELGYLTPDYAPFQSPRQESSLRLLMLLGISTGIIFFSVLFVMTCVKCFVLRRHRRWIRTLQGKKVQAILQLQTQESTKEAALNDLSLSLFRSAVVPWSVRWSMPVIILGNVGFFLSGHLSLGATVNIEAHLAEQEFSVKNFFEFSMLRSTLEIWDAGGKELAVMIFIFSVIWPYTKQLITLVVWFTSPKILSISYRGSVLSWLDTLAKWSMVDIMTLIVTVAGFRISIQSPDVGFLPDDFYSLDLLVVPMWGLYANMIAQLISQFSSHAIIHYHRRVEETAVKEYEELYRLRSAATVKVEEEGADDSSTLPSEGGPNITTNPRINCSQLERLYEHAFSRPHRGESEKLVTRRGTNSLAVVAAASVASLAVVGCVLPSFSLEILGMLGVLVESGQEFEAAKTEYSVFTIVSLLFDQANFSGRVADYLGLGSLAGLLILSVLVVPIVQSLVLLYIWFTPMKHKRRTRFARTVEVLQAWQYAEVYLMSVVVASWQLGPVSDFMINTYCDNLKQTFAEMVYYGILKKEDAQCFRVEARIEGASYFLTGASVALALLNTFVMRAVNQYFRDADMSMKEFKATAGQDGEEVEDVQLAIRRIKPVPVLFSDAFRWFLVHEDSDPCRRVFVAQDGRDREISAITRDLAGQGMNLMKVQDLEPSPEFQQYEDYEEDCEFVEEDHEFSYIDNGISPVPRPRQPEILPAENTVISSEAIYDSASGSAGTSLEYYQQEPRTVLSAISELTEPQTEPWRDV</sequence>
<dbReference type="Gene3D" id="3.15.10.10">
    <property type="entry name" value="Bactericidal permeability-increasing protein, domain 1"/>
    <property type="match status" value="1"/>
</dbReference>
<evidence type="ECO:0008006" key="5">
    <source>
        <dbReference type="Google" id="ProtNLM"/>
    </source>
</evidence>
<feature type="transmembrane region" description="Helical" evidence="2">
    <location>
        <begin position="2664"/>
        <end position="2684"/>
    </location>
</feature>
<evidence type="ECO:0000313" key="4">
    <source>
        <dbReference type="EMBL" id="CAE0409464.1"/>
    </source>
</evidence>
<dbReference type="InterPro" id="IPR007498">
    <property type="entry name" value="PqiA-like"/>
</dbReference>
<organism evidence="4">
    <name type="scientific">Amphora coffeiformis</name>
    <dbReference type="NCBI Taxonomy" id="265554"/>
    <lineage>
        <taxon>Eukaryota</taxon>
        <taxon>Sar</taxon>
        <taxon>Stramenopiles</taxon>
        <taxon>Ochrophyta</taxon>
        <taxon>Bacillariophyta</taxon>
        <taxon>Bacillariophyceae</taxon>
        <taxon>Bacillariophycidae</taxon>
        <taxon>Thalassiophysales</taxon>
        <taxon>Catenulaceae</taxon>
        <taxon>Amphora</taxon>
    </lineage>
</organism>